<name>A0A067NC23_BOTB1</name>
<evidence type="ECO:0000256" key="1">
    <source>
        <dbReference type="SAM" id="MobiDB-lite"/>
    </source>
</evidence>
<dbReference type="InParanoid" id="A0A067NC23"/>
<accession>A0A067NC23</accession>
<organism evidence="2 3">
    <name type="scientific">Botryobasidium botryosum (strain FD-172 SS1)</name>
    <dbReference type="NCBI Taxonomy" id="930990"/>
    <lineage>
        <taxon>Eukaryota</taxon>
        <taxon>Fungi</taxon>
        <taxon>Dikarya</taxon>
        <taxon>Basidiomycota</taxon>
        <taxon>Agaricomycotina</taxon>
        <taxon>Agaricomycetes</taxon>
        <taxon>Cantharellales</taxon>
        <taxon>Botryobasidiaceae</taxon>
        <taxon>Botryobasidium</taxon>
    </lineage>
</organism>
<dbReference type="Proteomes" id="UP000027195">
    <property type="component" value="Unassembled WGS sequence"/>
</dbReference>
<evidence type="ECO:0000313" key="3">
    <source>
        <dbReference type="Proteomes" id="UP000027195"/>
    </source>
</evidence>
<feature type="region of interest" description="Disordered" evidence="1">
    <location>
        <begin position="1"/>
        <end position="44"/>
    </location>
</feature>
<reference evidence="3" key="1">
    <citation type="journal article" date="2014" name="Proc. Natl. Acad. Sci. U.S.A.">
        <title>Extensive sampling of basidiomycete genomes demonstrates inadequacy of the white-rot/brown-rot paradigm for wood decay fungi.</title>
        <authorList>
            <person name="Riley R."/>
            <person name="Salamov A.A."/>
            <person name="Brown D.W."/>
            <person name="Nagy L.G."/>
            <person name="Floudas D."/>
            <person name="Held B.W."/>
            <person name="Levasseur A."/>
            <person name="Lombard V."/>
            <person name="Morin E."/>
            <person name="Otillar R."/>
            <person name="Lindquist E.A."/>
            <person name="Sun H."/>
            <person name="LaButti K.M."/>
            <person name="Schmutz J."/>
            <person name="Jabbour D."/>
            <person name="Luo H."/>
            <person name="Baker S.E."/>
            <person name="Pisabarro A.G."/>
            <person name="Walton J.D."/>
            <person name="Blanchette R.A."/>
            <person name="Henrissat B."/>
            <person name="Martin F."/>
            <person name="Cullen D."/>
            <person name="Hibbett D.S."/>
            <person name="Grigoriev I.V."/>
        </authorList>
    </citation>
    <scope>NUCLEOTIDE SEQUENCE [LARGE SCALE GENOMIC DNA]</scope>
    <source>
        <strain evidence="3">FD-172 SS1</strain>
    </source>
</reference>
<protein>
    <submittedName>
        <fullName evidence="2">Uncharacterized protein</fullName>
    </submittedName>
</protein>
<sequence length="175" mass="20030">MAITEHPDITITPSPDSQPAPSHESPASYYSSLPDMLRPSPNKPRFTRKMLKELEPFDALPFALIPNSKDPPRYPNTVHFDEYGNPSMEVERRTVAYLSEKIGYSVCLDYVVNASEQYIIVLGNNYTLGLDTPFGRKQVPTLGVLRKLAVLLGRPANELPKWYIDDVHWEWREKR</sequence>
<evidence type="ECO:0000313" key="2">
    <source>
        <dbReference type="EMBL" id="KDQ21682.1"/>
    </source>
</evidence>
<gene>
    <name evidence="2" type="ORF">BOTBODRAFT_168907</name>
</gene>
<proteinExistence type="predicted"/>
<dbReference type="HOGENOM" id="CLU_110307_0_0_1"/>
<dbReference type="AlphaFoldDB" id="A0A067NC23"/>
<feature type="compositionally biased region" description="Polar residues" evidence="1">
    <location>
        <begin position="11"/>
        <end position="20"/>
    </location>
</feature>
<dbReference type="EMBL" id="KL198016">
    <property type="protein sequence ID" value="KDQ21682.1"/>
    <property type="molecule type" value="Genomic_DNA"/>
</dbReference>
<keyword evidence="3" id="KW-1185">Reference proteome</keyword>